<name>A0A446B9N4_9PEZI</name>
<organism evidence="1 2">
    <name type="scientific">Thermothielavioides terrestris</name>
    <dbReference type="NCBI Taxonomy" id="2587410"/>
    <lineage>
        <taxon>Eukaryota</taxon>
        <taxon>Fungi</taxon>
        <taxon>Dikarya</taxon>
        <taxon>Ascomycota</taxon>
        <taxon>Pezizomycotina</taxon>
        <taxon>Sordariomycetes</taxon>
        <taxon>Sordariomycetidae</taxon>
        <taxon>Sordariales</taxon>
        <taxon>Chaetomiaceae</taxon>
        <taxon>Thermothielavioides</taxon>
    </lineage>
</organism>
<gene>
    <name evidence="1" type="ORF">TT172_LOCUS1630</name>
</gene>
<dbReference type="CDD" id="cd07822">
    <property type="entry name" value="SRPBCC_4"/>
    <property type="match status" value="1"/>
</dbReference>
<evidence type="ECO:0000313" key="1">
    <source>
        <dbReference type="EMBL" id="SPQ19211.1"/>
    </source>
</evidence>
<dbReference type="Pfam" id="PF10604">
    <property type="entry name" value="Polyketide_cyc2"/>
    <property type="match status" value="1"/>
</dbReference>
<dbReference type="SUPFAM" id="SSF55961">
    <property type="entry name" value="Bet v1-like"/>
    <property type="match status" value="1"/>
</dbReference>
<protein>
    <submittedName>
        <fullName evidence="1">7cb49f45-79ec-43bc-aa2b-4b00e822704f</fullName>
    </submittedName>
</protein>
<dbReference type="InterPro" id="IPR019587">
    <property type="entry name" value="Polyketide_cyclase/dehydratase"/>
</dbReference>
<dbReference type="Proteomes" id="UP000289323">
    <property type="component" value="Unassembled WGS sequence"/>
</dbReference>
<reference evidence="1 2" key="1">
    <citation type="submission" date="2018-04" db="EMBL/GenBank/DDBJ databases">
        <authorList>
            <person name="Huttner S."/>
            <person name="Dainat J."/>
        </authorList>
    </citation>
    <scope>NUCLEOTIDE SEQUENCE [LARGE SCALE GENOMIC DNA]</scope>
</reference>
<proteinExistence type="predicted"/>
<dbReference type="Gene3D" id="3.30.530.20">
    <property type="match status" value="1"/>
</dbReference>
<dbReference type="PANTHER" id="PTHR36166">
    <property type="entry name" value="CHROMOSOME 9, WHOLE GENOME SHOTGUN SEQUENCE"/>
    <property type="match status" value="1"/>
</dbReference>
<accession>A0A446B9N4</accession>
<dbReference type="PANTHER" id="PTHR36166:SF1">
    <property type="entry name" value="SRPBCC DOMAIN-CONTAINING PROTEIN"/>
    <property type="match status" value="1"/>
</dbReference>
<dbReference type="AlphaFoldDB" id="A0A446B9N4"/>
<evidence type="ECO:0000313" key="2">
    <source>
        <dbReference type="Proteomes" id="UP000289323"/>
    </source>
</evidence>
<dbReference type="EMBL" id="OUUZ01000001">
    <property type="protein sequence ID" value="SPQ19211.1"/>
    <property type="molecule type" value="Genomic_DNA"/>
</dbReference>
<sequence>MVHISSEIEINRPPADVRAVVLDFPNWPQWLKTGLLLRPLDTTKPGTALRRGDKLHSDFEGIVVKPVVVENTPATFQWRGSFHGLIKGHHSVFFKDSEKTLGGTTLVHSEEVKGVLAFMFRKKAKQGKVTQEAIRGFNRDLKARAEAL</sequence>
<dbReference type="InterPro" id="IPR023393">
    <property type="entry name" value="START-like_dom_sf"/>
</dbReference>